<dbReference type="PRINTS" id="PR00420">
    <property type="entry name" value="RNGMNOXGNASE"/>
</dbReference>
<name>A0AAV7ELR3_ARIFI</name>
<dbReference type="PANTHER" id="PTHR45934:SF2">
    <property type="entry name" value="MONOOXYGENASE 1"/>
    <property type="match status" value="1"/>
</dbReference>
<keyword evidence="4" id="KW-0472">Membrane</keyword>
<feature type="domain" description="FAD-binding" evidence="5">
    <location>
        <begin position="9"/>
        <end position="319"/>
    </location>
</feature>
<organism evidence="6 7">
    <name type="scientific">Aristolochia fimbriata</name>
    <name type="common">White veined hardy Dutchman's pipe vine</name>
    <dbReference type="NCBI Taxonomy" id="158543"/>
    <lineage>
        <taxon>Eukaryota</taxon>
        <taxon>Viridiplantae</taxon>
        <taxon>Streptophyta</taxon>
        <taxon>Embryophyta</taxon>
        <taxon>Tracheophyta</taxon>
        <taxon>Spermatophyta</taxon>
        <taxon>Magnoliopsida</taxon>
        <taxon>Magnoliidae</taxon>
        <taxon>Piperales</taxon>
        <taxon>Aristolochiaceae</taxon>
        <taxon>Aristolochia</taxon>
    </lineage>
</organism>
<dbReference type="PANTHER" id="PTHR45934">
    <property type="entry name" value="FAD/NAD(P)-BINDING OXIDOREDUCTASE FAMILY PROTEIN"/>
    <property type="match status" value="1"/>
</dbReference>
<evidence type="ECO:0000256" key="2">
    <source>
        <dbReference type="ARBA" id="ARBA00023033"/>
    </source>
</evidence>
<accession>A0AAV7ELR3</accession>
<dbReference type="EMBL" id="JAINDJ010000004">
    <property type="protein sequence ID" value="KAG9448811.1"/>
    <property type="molecule type" value="Genomic_DNA"/>
</dbReference>
<comment type="caution">
    <text evidence="6">The sequence shown here is derived from an EMBL/GenBank/DDBJ whole genome shotgun (WGS) entry which is preliminary data.</text>
</comment>
<evidence type="ECO:0000313" key="6">
    <source>
        <dbReference type="EMBL" id="KAG9448811.1"/>
    </source>
</evidence>
<dbReference type="InterPro" id="IPR002938">
    <property type="entry name" value="FAD-bd"/>
</dbReference>
<evidence type="ECO:0000313" key="7">
    <source>
        <dbReference type="Proteomes" id="UP000825729"/>
    </source>
</evidence>
<dbReference type="Gene3D" id="3.50.50.60">
    <property type="entry name" value="FAD/NAD(P)-binding domain"/>
    <property type="match status" value="1"/>
</dbReference>
<dbReference type="InterPro" id="IPR036188">
    <property type="entry name" value="FAD/NAD-bd_sf"/>
</dbReference>
<dbReference type="GO" id="GO:0004497">
    <property type="term" value="F:monooxygenase activity"/>
    <property type="evidence" value="ECO:0007669"/>
    <property type="project" value="UniProtKB-KW"/>
</dbReference>
<keyword evidence="4" id="KW-0812">Transmembrane</keyword>
<dbReference type="Pfam" id="PF01494">
    <property type="entry name" value="FAD_binding_3"/>
    <property type="match status" value="1"/>
</dbReference>
<sequence>MDSSIDVHDIVIIGGGIVGLATALALHRKGLRSLVLEKSETLRAHGTTIGIHTNGWRALHQLGVADELRTKAGIILNRDGGEARCVKRRDLLKALADHLPSDTVRFNSGVISIEKLDPKTTSNHGLLLVDGSVLYAKILIGCEGWKSLVAEELGLGAAKVSPLVGLRGLTHYPQGHGYDREFLVIRHKDYYIGRTTSDDTTISWFLARKRKPNDSEIMYSPKGIVESALESVKSLPREKIGQARKSEVEEMMRSCDLDTAVYTIIRYRTPWEIFFGKFRDGMMTVAGDAMHVMGPFLQQGGSCGLEDAISLARNLASELDRVKNITNVDDNDRAVLWRRRAAVGIDNYVRERRMRLLKLSSQSYLIGLIATVSASHLQFGIYLLGLLLFRRAYKHTEFDIGRL</sequence>
<evidence type="ECO:0000256" key="3">
    <source>
        <dbReference type="ARBA" id="ARBA00024018"/>
    </source>
</evidence>
<keyword evidence="7" id="KW-1185">Reference proteome</keyword>
<dbReference type="AlphaFoldDB" id="A0AAV7ELR3"/>
<proteinExistence type="inferred from homology"/>
<dbReference type="InterPro" id="IPR044560">
    <property type="entry name" value="MOase"/>
</dbReference>
<evidence type="ECO:0000256" key="1">
    <source>
        <dbReference type="ARBA" id="ARBA00023002"/>
    </source>
</evidence>
<comment type="similarity">
    <text evidence="3">Belongs to the 3-hydroxybenzoate 6-hydroxylase family.</text>
</comment>
<evidence type="ECO:0000259" key="5">
    <source>
        <dbReference type="Pfam" id="PF01494"/>
    </source>
</evidence>
<dbReference type="Proteomes" id="UP000825729">
    <property type="component" value="Unassembled WGS sequence"/>
</dbReference>
<protein>
    <recommendedName>
        <fullName evidence="5">FAD-binding domain-containing protein</fullName>
    </recommendedName>
</protein>
<keyword evidence="1" id="KW-0560">Oxidoreductase</keyword>
<keyword evidence="4" id="KW-1133">Transmembrane helix</keyword>
<dbReference type="GO" id="GO:0071949">
    <property type="term" value="F:FAD binding"/>
    <property type="evidence" value="ECO:0007669"/>
    <property type="project" value="InterPro"/>
</dbReference>
<evidence type="ECO:0000256" key="4">
    <source>
        <dbReference type="SAM" id="Phobius"/>
    </source>
</evidence>
<keyword evidence="2" id="KW-0503">Monooxygenase</keyword>
<reference evidence="6 7" key="1">
    <citation type="submission" date="2021-07" db="EMBL/GenBank/DDBJ databases">
        <title>The Aristolochia fimbriata genome: insights into angiosperm evolution, floral development and chemical biosynthesis.</title>
        <authorList>
            <person name="Jiao Y."/>
        </authorList>
    </citation>
    <scope>NUCLEOTIDE SEQUENCE [LARGE SCALE GENOMIC DNA]</scope>
    <source>
        <strain evidence="6">IBCAS-2021</strain>
        <tissue evidence="6">Leaf</tissue>
    </source>
</reference>
<feature type="transmembrane region" description="Helical" evidence="4">
    <location>
        <begin position="364"/>
        <end position="389"/>
    </location>
</feature>
<dbReference type="SUPFAM" id="SSF51905">
    <property type="entry name" value="FAD/NAD(P)-binding domain"/>
    <property type="match status" value="1"/>
</dbReference>
<gene>
    <name evidence="6" type="ORF">H6P81_008776</name>
</gene>